<organism evidence="2 3">
    <name type="scientific">Apophysomyces ossiformis</name>
    <dbReference type="NCBI Taxonomy" id="679940"/>
    <lineage>
        <taxon>Eukaryota</taxon>
        <taxon>Fungi</taxon>
        <taxon>Fungi incertae sedis</taxon>
        <taxon>Mucoromycota</taxon>
        <taxon>Mucoromycotina</taxon>
        <taxon>Mucoromycetes</taxon>
        <taxon>Mucorales</taxon>
        <taxon>Mucorineae</taxon>
        <taxon>Mucoraceae</taxon>
        <taxon>Apophysomyces</taxon>
    </lineage>
</organism>
<name>A0A8H7BDV8_9FUNG</name>
<evidence type="ECO:0000313" key="2">
    <source>
        <dbReference type="EMBL" id="KAF7720411.1"/>
    </source>
</evidence>
<feature type="compositionally biased region" description="Polar residues" evidence="1">
    <location>
        <begin position="196"/>
        <end position="209"/>
    </location>
</feature>
<feature type="region of interest" description="Disordered" evidence="1">
    <location>
        <begin position="195"/>
        <end position="227"/>
    </location>
</feature>
<dbReference type="EMBL" id="JABAYA010000875">
    <property type="protein sequence ID" value="KAF7720411.1"/>
    <property type="molecule type" value="Genomic_DNA"/>
</dbReference>
<gene>
    <name evidence="2" type="ORF">EC973_009191</name>
</gene>
<keyword evidence="3" id="KW-1185">Reference proteome</keyword>
<feature type="non-terminal residue" evidence="2">
    <location>
        <position position="227"/>
    </location>
</feature>
<evidence type="ECO:0000256" key="1">
    <source>
        <dbReference type="SAM" id="MobiDB-lite"/>
    </source>
</evidence>
<protein>
    <submittedName>
        <fullName evidence="2">Uncharacterized protein</fullName>
    </submittedName>
</protein>
<proteinExistence type="predicted"/>
<evidence type="ECO:0000313" key="3">
    <source>
        <dbReference type="Proteomes" id="UP000605846"/>
    </source>
</evidence>
<feature type="non-terminal residue" evidence="2">
    <location>
        <position position="1"/>
    </location>
</feature>
<comment type="caution">
    <text evidence="2">The sequence shown here is derived from an EMBL/GenBank/DDBJ whole genome shotgun (WGS) entry which is preliminary data.</text>
</comment>
<reference evidence="2" key="1">
    <citation type="submission" date="2020-01" db="EMBL/GenBank/DDBJ databases">
        <title>Genome Sequencing of Three Apophysomyces-Like Fungal Strains Confirms a Novel Fungal Genus in the Mucoromycota with divergent Burkholderia-like Endosymbiotic Bacteria.</title>
        <authorList>
            <person name="Stajich J.E."/>
            <person name="Macias A.M."/>
            <person name="Carter-House D."/>
            <person name="Lovett B."/>
            <person name="Kasson L.R."/>
            <person name="Berry K."/>
            <person name="Grigoriev I."/>
            <person name="Chang Y."/>
            <person name="Spatafora J."/>
            <person name="Kasson M.T."/>
        </authorList>
    </citation>
    <scope>NUCLEOTIDE SEQUENCE</scope>
    <source>
        <strain evidence="2">NRRL A-21654</strain>
    </source>
</reference>
<dbReference type="Proteomes" id="UP000605846">
    <property type="component" value="Unassembled WGS sequence"/>
</dbReference>
<dbReference type="OrthoDB" id="2207231at2759"/>
<sequence length="227" mass="25367">SNGSSTADSIHAPAKKLSYAKTVAKNIAPQKPRKLKVTLETIQRTLTAPSGPSQYTFVYLSCRHHLRHSQVRQFLGVLKVQQSRIIDIQFPARGTIALLVHTDYKNELIGLLTQNKVPVKPAFDPTNAEILGDPKLASGTITERTKLARKIYEDRMLRTCLRLPSHLGYSIMRAFTNTSETNLRLPQELMEHYIQQRRSTSTPNKTASEPLTIADFQDPATNSASSD</sequence>
<accession>A0A8H7BDV8</accession>
<dbReference type="AlphaFoldDB" id="A0A8H7BDV8"/>